<sequence length="167" mass="18209">MKRSAFLASVGTAGSIVLAGCLGSLSFTEESASSECPDLNLEGPLEYDAFDFEGGVLETDEEEVVKILTSRQEVEQFLEETTIPEAMESVDFATQYGVVVERSLHGNWGSHHVIGVDQYAEGTIELHVCTPERPESPPNDVVTTMSIGLLVEHDGELPTDGRIQHHY</sequence>
<proteinExistence type="predicted"/>
<organism evidence="1 2">
    <name type="scientific">Natronorubrum tibetense GA33</name>
    <dbReference type="NCBI Taxonomy" id="1114856"/>
    <lineage>
        <taxon>Archaea</taxon>
        <taxon>Methanobacteriati</taxon>
        <taxon>Methanobacteriota</taxon>
        <taxon>Stenosarchaea group</taxon>
        <taxon>Halobacteria</taxon>
        <taxon>Halobacteriales</taxon>
        <taxon>Natrialbaceae</taxon>
        <taxon>Natronorubrum</taxon>
    </lineage>
</organism>
<evidence type="ECO:0008006" key="3">
    <source>
        <dbReference type="Google" id="ProtNLM"/>
    </source>
</evidence>
<reference evidence="1 2" key="1">
    <citation type="journal article" date="2014" name="PLoS Genet.">
        <title>Phylogenetically driven sequencing of extremely halophilic archaea reveals strategies for static and dynamic osmo-response.</title>
        <authorList>
            <person name="Becker E.A."/>
            <person name="Seitzer P.M."/>
            <person name="Tritt A."/>
            <person name="Larsen D."/>
            <person name="Krusor M."/>
            <person name="Yao A.I."/>
            <person name="Wu D."/>
            <person name="Madern D."/>
            <person name="Eisen J.A."/>
            <person name="Darling A.E."/>
            <person name="Facciotti M.T."/>
        </authorList>
    </citation>
    <scope>NUCLEOTIDE SEQUENCE [LARGE SCALE GENOMIC DNA]</scope>
    <source>
        <strain evidence="1 2">GA33</strain>
    </source>
</reference>
<protein>
    <recommendedName>
        <fullName evidence="3">Lipoprotein</fullName>
    </recommendedName>
</protein>
<keyword evidence="2" id="KW-1185">Reference proteome</keyword>
<name>L9VLJ3_9EURY</name>
<evidence type="ECO:0000313" key="2">
    <source>
        <dbReference type="Proteomes" id="UP000011599"/>
    </source>
</evidence>
<accession>L9VLJ3</accession>
<dbReference type="EMBL" id="AOHW01000044">
    <property type="protein sequence ID" value="ELY37847.1"/>
    <property type="molecule type" value="Genomic_DNA"/>
</dbReference>
<dbReference type="RefSeq" id="WP_006091861.1">
    <property type="nucleotide sequence ID" value="NZ_AOHW01000044.1"/>
</dbReference>
<dbReference type="Proteomes" id="UP000011599">
    <property type="component" value="Unassembled WGS sequence"/>
</dbReference>
<dbReference type="OrthoDB" id="198742at2157"/>
<dbReference type="PROSITE" id="PS51257">
    <property type="entry name" value="PROKAR_LIPOPROTEIN"/>
    <property type="match status" value="1"/>
</dbReference>
<comment type="caution">
    <text evidence="1">The sequence shown here is derived from an EMBL/GenBank/DDBJ whole genome shotgun (WGS) entry which is preliminary data.</text>
</comment>
<dbReference type="AlphaFoldDB" id="L9VLJ3"/>
<gene>
    <name evidence="1" type="ORF">C496_18613</name>
</gene>
<dbReference type="STRING" id="1114856.GCA_000383975_00398"/>
<evidence type="ECO:0000313" key="1">
    <source>
        <dbReference type="EMBL" id="ELY37847.1"/>
    </source>
</evidence>
<dbReference type="PATRIC" id="fig|1114856.3.peg.3858"/>